<reference evidence="1 2" key="1">
    <citation type="submission" date="2021-09" db="EMBL/GenBank/DDBJ databases">
        <title>Lysobacter sp. 13A isolated from the river sediment.</title>
        <authorList>
            <person name="Liu H."/>
            <person name="Li S."/>
            <person name="Mao S."/>
        </authorList>
    </citation>
    <scope>NUCLEOTIDE SEQUENCE [LARGE SCALE GENOMIC DNA]</scope>
    <source>
        <strain evidence="1 2">13A</strain>
    </source>
</reference>
<dbReference type="RefSeq" id="WP_223674489.1">
    <property type="nucleotide sequence ID" value="NZ_JAINZW010000001.1"/>
</dbReference>
<protein>
    <submittedName>
        <fullName evidence="1">DUF1203 domain-containing protein</fullName>
    </submittedName>
</protein>
<sequence>MAFRITGLAPEPFRPLFGLDDTALARQGAVRYRVDAEFGFPDRIELRDAAPGETVLLVNHVHQPADTPFRASHAIFVREGATTLFDAIDTVPDVLRRRMLSLRAFDAAHMMVDAALVDGREADAAIARLFTNPAVAYLHAHFATRGCYAARVDRAR</sequence>
<dbReference type="Pfam" id="PF06718">
    <property type="entry name" value="DUF1203"/>
    <property type="match status" value="1"/>
</dbReference>
<gene>
    <name evidence="1" type="ORF">K6753_01925</name>
</gene>
<evidence type="ECO:0000313" key="1">
    <source>
        <dbReference type="EMBL" id="MBZ4038294.1"/>
    </source>
</evidence>
<dbReference type="Proteomes" id="UP001430954">
    <property type="component" value="Unassembled WGS sequence"/>
</dbReference>
<accession>A0ABS7T349</accession>
<dbReference type="EMBL" id="JAINZW010000001">
    <property type="protein sequence ID" value="MBZ4038294.1"/>
    <property type="molecule type" value="Genomic_DNA"/>
</dbReference>
<organism evidence="1 2">
    <name type="scientific">Novilysobacter selenitireducens</name>
    <dbReference type="NCBI Taxonomy" id="2872639"/>
    <lineage>
        <taxon>Bacteria</taxon>
        <taxon>Pseudomonadati</taxon>
        <taxon>Pseudomonadota</taxon>
        <taxon>Gammaproteobacteria</taxon>
        <taxon>Lysobacterales</taxon>
        <taxon>Lysobacteraceae</taxon>
        <taxon>Novilysobacter</taxon>
    </lineage>
</organism>
<proteinExistence type="predicted"/>
<dbReference type="InterPro" id="IPR009593">
    <property type="entry name" value="DUF1203"/>
</dbReference>
<name>A0ABS7T349_9GAMM</name>
<dbReference type="PIRSF" id="PIRSF034110">
    <property type="entry name" value="DUF1203"/>
    <property type="match status" value="1"/>
</dbReference>
<keyword evidence="2" id="KW-1185">Reference proteome</keyword>
<evidence type="ECO:0000313" key="2">
    <source>
        <dbReference type="Proteomes" id="UP001430954"/>
    </source>
</evidence>
<comment type="caution">
    <text evidence="1">The sequence shown here is derived from an EMBL/GenBank/DDBJ whole genome shotgun (WGS) entry which is preliminary data.</text>
</comment>